<dbReference type="SMART" id="SM00072">
    <property type="entry name" value="GuKc"/>
    <property type="match status" value="1"/>
</dbReference>
<comment type="similarity">
    <text evidence="2">Belongs to the guanylate kinase family.</text>
</comment>
<proteinExistence type="inferred from homology"/>
<evidence type="ECO:0000313" key="10">
    <source>
        <dbReference type="EMBL" id="RTE11163.1"/>
    </source>
</evidence>
<dbReference type="AlphaFoldDB" id="A0A430JJH6"/>
<reference evidence="10 11" key="1">
    <citation type="submission" date="2018-12" db="EMBL/GenBank/DDBJ databases">
        <title>Bacillus ochoae sp. nov., Paenibacillus whitsoniae sp. nov., Paenibacillus spiritus sp. nov. Isolated from the Mars Exploration Rover during spacecraft assembly.</title>
        <authorList>
            <person name="Seuylemezian A."/>
            <person name="Vaishampayan P."/>
        </authorList>
    </citation>
    <scope>NUCLEOTIDE SEQUENCE [LARGE SCALE GENOMIC DNA]</scope>
    <source>
        <strain evidence="10 11">MER 54</strain>
    </source>
</reference>
<protein>
    <recommendedName>
        <fullName evidence="4">Guanylate kinase</fullName>
        <ecNumber evidence="3">2.7.4.8</ecNumber>
    </recommendedName>
    <alternativeName>
        <fullName evidence="7">GMP kinase</fullName>
    </alternativeName>
</protein>
<feature type="domain" description="Guanylate kinase-like" evidence="9">
    <location>
        <begin position="8"/>
        <end position="184"/>
    </location>
</feature>
<name>A0A430JJH6_9BACL</name>
<dbReference type="RefSeq" id="WP_126139845.1">
    <property type="nucleotide sequence ID" value="NZ_RXHU01000012.1"/>
</dbReference>
<dbReference type="FunFam" id="3.30.63.10:FF:000002">
    <property type="entry name" value="Guanylate kinase 1"/>
    <property type="match status" value="1"/>
</dbReference>
<evidence type="ECO:0000256" key="3">
    <source>
        <dbReference type="ARBA" id="ARBA00012961"/>
    </source>
</evidence>
<evidence type="ECO:0000256" key="2">
    <source>
        <dbReference type="ARBA" id="ARBA00005790"/>
    </source>
</evidence>
<evidence type="ECO:0000256" key="7">
    <source>
        <dbReference type="ARBA" id="ARBA00030128"/>
    </source>
</evidence>
<dbReference type="Proteomes" id="UP000276128">
    <property type="component" value="Unassembled WGS sequence"/>
</dbReference>
<dbReference type="GO" id="GO:0004385">
    <property type="term" value="F:GMP kinase activity"/>
    <property type="evidence" value="ECO:0007669"/>
    <property type="project" value="UniProtKB-EC"/>
</dbReference>
<keyword evidence="6 10" id="KW-0418">Kinase</keyword>
<dbReference type="InterPro" id="IPR008145">
    <property type="entry name" value="GK/Ca_channel_bsu"/>
</dbReference>
<evidence type="ECO:0000313" key="11">
    <source>
        <dbReference type="Proteomes" id="UP000276128"/>
    </source>
</evidence>
<dbReference type="EC" id="2.7.4.8" evidence="3"/>
<dbReference type="InterPro" id="IPR027417">
    <property type="entry name" value="P-loop_NTPase"/>
</dbReference>
<dbReference type="GO" id="GO:0005829">
    <property type="term" value="C:cytosol"/>
    <property type="evidence" value="ECO:0007669"/>
    <property type="project" value="TreeGrafter"/>
</dbReference>
<keyword evidence="5" id="KW-0808">Transferase</keyword>
<gene>
    <name evidence="10" type="ORF">EJQ19_03690</name>
</gene>
<comment type="function">
    <text evidence="1">Essential for recycling GMP and indirectly, cGMP.</text>
</comment>
<evidence type="ECO:0000256" key="6">
    <source>
        <dbReference type="ARBA" id="ARBA00022777"/>
    </source>
</evidence>
<evidence type="ECO:0000256" key="5">
    <source>
        <dbReference type="ARBA" id="ARBA00022679"/>
    </source>
</evidence>
<evidence type="ECO:0000256" key="8">
    <source>
        <dbReference type="ARBA" id="ARBA00048594"/>
    </source>
</evidence>
<dbReference type="OrthoDB" id="1033810at2"/>
<dbReference type="PANTHER" id="PTHR23117:SF13">
    <property type="entry name" value="GUANYLATE KINASE"/>
    <property type="match status" value="1"/>
</dbReference>
<dbReference type="PROSITE" id="PS50052">
    <property type="entry name" value="GUANYLATE_KINASE_2"/>
    <property type="match status" value="1"/>
</dbReference>
<keyword evidence="11" id="KW-1185">Reference proteome</keyword>
<dbReference type="Gene3D" id="3.40.50.300">
    <property type="entry name" value="P-loop containing nucleotide triphosphate hydrolases"/>
    <property type="match status" value="1"/>
</dbReference>
<dbReference type="InterPro" id="IPR020590">
    <property type="entry name" value="Guanylate_kinase_CS"/>
</dbReference>
<evidence type="ECO:0000259" key="9">
    <source>
        <dbReference type="PROSITE" id="PS50052"/>
    </source>
</evidence>
<dbReference type="InterPro" id="IPR008144">
    <property type="entry name" value="Guanylate_kin-like_dom"/>
</dbReference>
<evidence type="ECO:0000256" key="4">
    <source>
        <dbReference type="ARBA" id="ARBA00016296"/>
    </source>
</evidence>
<dbReference type="SUPFAM" id="SSF52540">
    <property type="entry name" value="P-loop containing nucleoside triphosphate hydrolases"/>
    <property type="match status" value="1"/>
</dbReference>
<dbReference type="PANTHER" id="PTHR23117">
    <property type="entry name" value="GUANYLATE KINASE-RELATED"/>
    <property type="match status" value="1"/>
</dbReference>
<organism evidence="10 11">
    <name type="scientific">Paenibacillus whitsoniae</name>
    <dbReference type="NCBI Taxonomy" id="2496558"/>
    <lineage>
        <taxon>Bacteria</taxon>
        <taxon>Bacillati</taxon>
        <taxon>Bacillota</taxon>
        <taxon>Bacilli</taxon>
        <taxon>Bacillales</taxon>
        <taxon>Paenibacillaceae</taxon>
        <taxon>Paenibacillus</taxon>
    </lineage>
</organism>
<comment type="caution">
    <text evidence="10">The sequence shown here is derived from an EMBL/GenBank/DDBJ whole genome shotgun (WGS) entry which is preliminary data.</text>
</comment>
<dbReference type="Pfam" id="PF00625">
    <property type="entry name" value="Guanylate_kin"/>
    <property type="match status" value="1"/>
</dbReference>
<dbReference type="PROSITE" id="PS00856">
    <property type="entry name" value="GUANYLATE_KINASE_1"/>
    <property type="match status" value="1"/>
</dbReference>
<dbReference type="EMBL" id="RXHU01000012">
    <property type="protein sequence ID" value="RTE11163.1"/>
    <property type="molecule type" value="Genomic_DNA"/>
</dbReference>
<comment type="catalytic activity">
    <reaction evidence="8">
        <text>GMP + ATP = GDP + ADP</text>
        <dbReference type="Rhea" id="RHEA:20780"/>
        <dbReference type="ChEBI" id="CHEBI:30616"/>
        <dbReference type="ChEBI" id="CHEBI:58115"/>
        <dbReference type="ChEBI" id="CHEBI:58189"/>
        <dbReference type="ChEBI" id="CHEBI:456216"/>
        <dbReference type="EC" id="2.7.4.8"/>
    </reaction>
</comment>
<accession>A0A430JJH6</accession>
<evidence type="ECO:0000256" key="1">
    <source>
        <dbReference type="ARBA" id="ARBA00003531"/>
    </source>
</evidence>
<sequence>MYALRDKEMIFVFTGPHGAGRKTVAEMSGSTLGIKQVISYTTRPPKATEVDGQDYHFISPGQFAKAQAEGEFIEVSTVNDHLYGIKSKDIEEMFQRSGSIYLILNHSGAETLKNLYGDHVVQIFIYAERETLKQRMKESGDSEEVASKYLSDFEKELAYRDRCDHVFENVDLAHTVFDLTKTLDKYLNRNLLELD</sequence>